<dbReference type="AlphaFoldDB" id="A0A238J9T4"/>
<dbReference type="RefSeq" id="WP_099243187.1">
    <property type="nucleotide sequence ID" value="NZ_FXXP01000001.1"/>
</dbReference>
<dbReference type="Proteomes" id="UP000225972">
    <property type="component" value="Unassembled WGS sequence"/>
</dbReference>
<accession>A0A238J9T4</accession>
<dbReference type="Gene3D" id="3.30.1330.60">
    <property type="entry name" value="OmpA-like domain"/>
    <property type="match status" value="1"/>
</dbReference>
<name>A0A238J9T4_9RHOB</name>
<dbReference type="InterPro" id="IPR036737">
    <property type="entry name" value="OmpA-like_sf"/>
</dbReference>
<sequence>MRDFFAIIAIILAVIGLGVFQVPDENALVAAGIKAAADGAVYQEKHPVRITVKGREITASGRVETEAEARSIEARLTALDGVEHVIGDWVILPNADPFDIRFEVQDGKVSVAGFVPDEPSKAAILAALALQEADLTVAAGVPDRDWAELAHRLAQDMPRLMQGEAQLTGRRVQITGQIHLPTQKKALEQRWAVVPDGYESATDLRAVDDGLPYHVTLTRDAIMGASAAGKLPPDVLPEALSGFAADFTHAPFALDYTGFEQALELGLTLFAPLPHGSLSVAPGVIYVQGGPLSADQIAGLTQRADEAPDGYTVQLAFVPEGDGKALTLTASWDGAQLTLSGHVPANFWGKAEAQSLSPEEYLAWQAGFAETVSARLSFAPHPDLGSWSDPFWRALPALAALNRGELSLIDGNIEITGTAKDPAARHKAAQVLGQAGTMSVLLEDDGAPARFSVTFDAAIGGTIIGKLPAGLTPDSLAEVFGLPPLRGTVRVAPDGDGGDVLTRLAYLSDWLDLVDGFTLDFDEGQTSLTVFALPGMEAGALQERMRADMPGLTVHVDTAAPPLEGTRRRHVFLDEAQVFSSGYWLPSLSFEPSVDACTRQSRAVPEIPFERGRFIPAFRSYWPLAHHAAVARQCARFGGQTGVISAQVSVSEIPALNRQLSRRRAEAVRQALIERGIGEDKLQTRAADDLSGPDRIVVGWQ</sequence>
<evidence type="ECO:0000313" key="3">
    <source>
        <dbReference type="Proteomes" id="UP000225972"/>
    </source>
</evidence>
<reference evidence="3" key="1">
    <citation type="submission" date="2017-05" db="EMBL/GenBank/DDBJ databases">
        <authorList>
            <person name="Rodrigo-Torres L."/>
            <person name="Arahal R. D."/>
            <person name="Lucena T."/>
        </authorList>
    </citation>
    <scope>NUCLEOTIDE SEQUENCE [LARGE SCALE GENOMIC DNA]</scope>
    <source>
        <strain evidence="3">CECT 8649</strain>
    </source>
</reference>
<protein>
    <submittedName>
        <fullName evidence="2">BON domain protein</fullName>
    </submittedName>
</protein>
<dbReference type="Gene3D" id="3.40.1520.20">
    <property type="match status" value="2"/>
</dbReference>
<dbReference type="EMBL" id="FXXP01000001">
    <property type="protein sequence ID" value="SMX26974.1"/>
    <property type="molecule type" value="Genomic_DNA"/>
</dbReference>
<dbReference type="OrthoDB" id="5525824at2"/>
<dbReference type="Pfam" id="PF04972">
    <property type="entry name" value="BON"/>
    <property type="match status" value="1"/>
</dbReference>
<keyword evidence="3" id="KW-1185">Reference proteome</keyword>
<feature type="domain" description="BON" evidence="1">
    <location>
        <begin position="31"/>
        <end position="86"/>
    </location>
</feature>
<dbReference type="SUPFAM" id="SSF103088">
    <property type="entry name" value="OmpA-like"/>
    <property type="match status" value="1"/>
</dbReference>
<proteinExistence type="predicted"/>
<evidence type="ECO:0000259" key="1">
    <source>
        <dbReference type="Pfam" id="PF04972"/>
    </source>
</evidence>
<organism evidence="2 3">
    <name type="scientific">Pelagimonas phthalicica</name>
    <dbReference type="NCBI Taxonomy" id="1037362"/>
    <lineage>
        <taxon>Bacteria</taxon>
        <taxon>Pseudomonadati</taxon>
        <taxon>Pseudomonadota</taxon>
        <taxon>Alphaproteobacteria</taxon>
        <taxon>Rhodobacterales</taxon>
        <taxon>Roseobacteraceae</taxon>
        <taxon>Pelagimonas</taxon>
    </lineage>
</organism>
<evidence type="ECO:0000313" key="2">
    <source>
        <dbReference type="EMBL" id="SMX26974.1"/>
    </source>
</evidence>
<gene>
    <name evidence="2" type="ORF">TRP8649_01075</name>
</gene>
<dbReference type="InterPro" id="IPR007055">
    <property type="entry name" value="BON_dom"/>
</dbReference>